<dbReference type="AlphaFoldDB" id="A0A4R5KC90"/>
<name>A0A4R5KC90_9BACL</name>
<sequence length="108" mass="12552">MDKRTYYISVQARTIMVNQGDAAYEFEIEATQEDIDKLQDLFEMMNEYDEGTFIRSHVPGVPYHHDSDNDAYDDTLKEIYSMIGRLGTKETSDHIAKMDIDNMGWNSN</sequence>
<dbReference type="OrthoDB" id="2706506at2"/>
<evidence type="ECO:0000313" key="2">
    <source>
        <dbReference type="Proteomes" id="UP000295636"/>
    </source>
</evidence>
<gene>
    <name evidence="1" type="ORF">E1757_29275</name>
</gene>
<dbReference type="Proteomes" id="UP000295636">
    <property type="component" value="Unassembled WGS sequence"/>
</dbReference>
<comment type="caution">
    <text evidence="1">The sequence shown here is derived from an EMBL/GenBank/DDBJ whole genome shotgun (WGS) entry which is preliminary data.</text>
</comment>
<keyword evidence="2" id="KW-1185">Reference proteome</keyword>
<organism evidence="1 2">
    <name type="scientific">Paenibacillus piri</name>
    <dbReference type="NCBI Taxonomy" id="2547395"/>
    <lineage>
        <taxon>Bacteria</taxon>
        <taxon>Bacillati</taxon>
        <taxon>Bacillota</taxon>
        <taxon>Bacilli</taxon>
        <taxon>Bacillales</taxon>
        <taxon>Paenibacillaceae</taxon>
        <taxon>Paenibacillus</taxon>
    </lineage>
</organism>
<evidence type="ECO:0000313" key="1">
    <source>
        <dbReference type="EMBL" id="TDF92803.1"/>
    </source>
</evidence>
<protein>
    <recommendedName>
        <fullName evidence="3">Hydrolase</fullName>
    </recommendedName>
</protein>
<accession>A0A4R5KC90</accession>
<dbReference type="RefSeq" id="WP_133234911.1">
    <property type="nucleotide sequence ID" value="NZ_SMRT01000019.1"/>
</dbReference>
<reference evidence="1 2" key="1">
    <citation type="submission" date="2019-03" db="EMBL/GenBank/DDBJ databases">
        <title>This is whole genome sequence of Paenibacillus sp MS74 strain.</title>
        <authorList>
            <person name="Trinh H.N."/>
        </authorList>
    </citation>
    <scope>NUCLEOTIDE SEQUENCE [LARGE SCALE GENOMIC DNA]</scope>
    <source>
        <strain evidence="1 2">MS74</strain>
    </source>
</reference>
<dbReference type="EMBL" id="SMRT01000019">
    <property type="protein sequence ID" value="TDF92803.1"/>
    <property type="molecule type" value="Genomic_DNA"/>
</dbReference>
<evidence type="ECO:0008006" key="3">
    <source>
        <dbReference type="Google" id="ProtNLM"/>
    </source>
</evidence>
<proteinExistence type="predicted"/>